<dbReference type="RefSeq" id="YP_001427079.1">
    <property type="nucleotide sequence ID" value="NC_008724.1"/>
</dbReference>
<gene>
    <name evidence="1" type="primary">z598R</name>
    <name evidence="1" type="ORF">ATCV1_z598R</name>
</gene>
<dbReference type="GeneID" id="5470981"/>
<dbReference type="KEGG" id="vg:5470981"/>
<dbReference type="Proteomes" id="UP000202420">
    <property type="component" value="Segment"/>
</dbReference>
<reference evidence="1 2" key="1">
    <citation type="submission" date="2006-09" db="EMBL/GenBank/DDBJ databases">
        <title>Sequence and annotation of the 288-kb ATCV-1 virus that infects an endosymbiotic Chlorella strain of the heliozoon Acanthocystis turfacea.</title>
        <authorList>
            <person name="Fitzgerald L.A."/>
            <person name="Graves M.V."/>
            <person name="Li X."/>
            <person name="Pfitzner A.J.P."/>
            <person name="Hartigan J."/>
            <person name="Van Etten J.L."/>
        </authorList>
    </citation>
    <scope>NUCLEOTIDE SEQUENCE [LARGE SCALE GENOMIC DNA]</scope>
    <source>
        <strain evidence="1 2">ATCV-1</strain>
    </source>
</reference>
<keyword evidence="2" id="KW-1185">Reference proteome</keyword>
<evidence type="ECO:0000313" key="1">
    <source>
        <dbReference type="EMBL" id="ABT16732.1"/>
    </source>
</evidence>
<sequence>MRVVPCGKKALSSSRIPSAVSFCPRLFPTPVTLPCGSRRCIRTPWMSSPFQSAPCHSPFTWRPTTTSWTSVHLIPSSLPSLRSWTLLWSNSSSARTCSQPSCFRAARRGLKRWPGNCPRATW</sequence>
<accession>A7K9K8</accession>
<evidence type="ECO:0000313" key="2">
    <source>
        <dbReference type="Proteomes" id="UP000202420"/>
    </source>
</evidence>
<name>A7K9K8_9PHYC</name>
<proteinExistence type="predicted"/>
<organism evidence="1 2">
    <name type="scientific">Chlorovirus heliozoae</name>
    <dbReference type="NCBI Taxonomy" id="322019"/>
    <lineage>
        <taxon>Viruses</taxon>
        <taxon>Varidnaviria</taxon>
        <taxon>Bamfordvirae</taxon>
        <taxon>Nucleocytoviricota</taxon>
        <taxon>Megaviricetes</taxon>
        <taxon>Algavirales</taxon>
        <taxon>Phycodnaviridae</taxon>
        <taxon>Chlorovirus</taxon>
    </lineage>
</organism>
<protein>
    <submittedName>
        <fullName evidence="1">Uncharacterized protein z598R</fullName>
    </submittedName>
</protein>
<dbReference type="EMBL" id="EF101928">
    <property type="protein sequence ID" value="ABT16732.1"/>
    <property type="molecule type" value="Genomic_DNA"/>
</dbReference>